<evidence type="ECO:0000256" key="5">
    <source>
        <dbReference type="ARBA" id="ARBA00022759"/>
    </source>
</evidence>
<organism evidence="12">
    <name type="scientific">Tanacetum cinerariifolium</name>
    <name type="common">Dalmatian daisy</name>
    <name type="synonym">Chrysanthemum cinerariifolium</name>
    <dbReference type="NCBI Taxonomy" id="118510"/>
    <lineage>
        <taxon>Eukaryota</taxon>
        <taxon>Viridiplantae</taxon>
        <taxon>Streptophyta</taxon>
        <taxon>Embryophyta</taxon>
        <taxon>Tracheophyta</taxon>
        <taxon>Spermatophyta</taxon>
        <taxon>Magnoliopsida</taxon>
        <taxon>eudicotyledons</taxon>
        <taxon>Gunneridae</taxon>
        <taxon>Pentapetalae</taxon>
        <taxon>asterids</taxon>
        <taxon>campanulids</taxon>
        <taxon>Asterales</taxon>
        <taxon>Asteraceae</taxon>
        <taxon>Asteroideae</taxon>
        <taxon>Anthemideae</taxon>
        <taxon>Anthemidinae</taxon>
        <taxon>Tanacetum</taxon>
    </lineage>
</organism>
<evidence type="ECO:0000256" key="1">
    <source>
        <dbReference type="ARBA" id="ARBA00012493"/>
    </source>
</evidence>
<feature type="region of interest" description="Disordered" evidence="8">
    <location>
        <begin position="556"/>
        <end position="576"/>
    </location>
</feature>
<dbReference type="InterPro" id="IPR005162">
    <property type="entry name" value="Retrotrans_gag_dom"/>
</dbReference>
<feature type="compositionally biased region" description="Polar residues" evidence="8">
    <location>
        <begin position="983"/>
        <end position="999"/>
    </location>
</feature>
<dbReference type="InterPro" id="IPR021109">
    <property type="entry name" value="Peptidase_aspartic_dom_sf"/>
</dbReference>
<dbReference type="CDD" id="cd00303">
    <property type="entry name" value="retropepsin_like"/>
    <property type="match status" value="2"/>
</dbReference>
<dbReference type="InterPro" id="IPR043128">
    <property type="entry name" value="Rev_trsase/Diguanyl_cyclase"/>
</dbReference>
<keyword evidence="7 12" id="KW-0695">RNA-directed DNA polymerase</keyword>
<evidence type="ECO:0000313" key="12">
    <source>
        <dbReference type="EMBL" id="GEU65386.1"/>
    </source>
</evidence>
<evidence type="ECO:0000259" key="11">
    <source>
        <dbReference type="Pfam" id="PF17917"/>
    </source>
</evidence>
<dbReference type="InterPro" id="IPR050951">
    <property type="entry name" value="Retrovirus_Pol_polyprotein"/>
</dbReference>
<evidence type="ECO:0000259" key="9">
    <source>
        <dbReference type="Pfam" id="PF03732"/>
    </source>
</evidence>
<evidence type="ECO:0000256" key="7">
    <source>
        <dbReference type="ARBA" id="ARBA00022918"/>
    </source>
</evidence>
<evidence type="ECO:0000256" key="3">
    <source>
        <dbReference type="ARBA" id="ARBA00022695"/>
    </source>
</evidence>
<dbReference type="SUPFAM" id="SSF56672">
    <property type="entry name" value="DNA/RNA polymerases"/>
    <property type="match status" value="2"/>
</dbReference>
<feature type="region of interest" description="Disordered" evidence="8">
    <location>
        <begin position="594"/>
        <end position="768"/>
    </location>
</feature>
<feature type="compositionally biased region" description="Acidic residues" evidence="8">
    <location>
        <begin position="637"/>
        <end position="713"/>
    </location>
</feature>
<feature type="compositionally biased region" description="Polar residues" evidence="8">
    <location>
        <begin position="2386"/>
        <end position="2402"/>
    </location>
</feature>
<keyword evidence="5" id="KW-0255">Endonuclease</keyword>
<dbReference type="Pfam" id="PF17917">
    <property type="entry name" value="RT_RNaseH"/>
    <property type="match status" value="1"/>
</dbReference>
<feature type="domain" description="Reverse transcriptase RNase H-like" evidence="11">
    <location>
        <begin position="2884"/>
        <end position="2987"/>
    </location>
</feature>
<dbReference type="Gene3D" id="3.30.70.270">
    <property type="match status" value="2"/>
</dbReference>
<feature type="compositionally biased region" description="Pro residues" evidence="8">
    <location>
        <begin position="1343"/>
        <end position="1352"/>
    </location>
</feature>
<proteinExistence type="predicted"/>
<dbReference type="CDD" id="cd09272">
    <property type="entry name" value="RNase_HI_RT_Ty1"/>
    <property type="match status" value="1"/>
</dbReference>
<dbReference type="CDD" id="cd09274">
    <property type="entry name" value="RNase_HI_RT_Ty3"/>
    <property type="match status" value="1"/>
</dbReference>
<dbReference type="SUPFAM" id="SSF57756">
    <property type="entry name" value="Retrovirus zinc finger-like domains"/>
    <property type="match status" value="1"/>
</dbReference>
<feature type="compositionally biased region" description="Polar residues" evidence="8">
    <location>
        <begin position="595"/>
        <end position="607"/>
    </location>
</feature>
<dbReference type="Pfam" id="PF03732">
    <property type="entry name" value="Retrotrans_gag"/>
    <property type="match status" value="1"/>
</dbReference>
<dbReference type="InterPro" id="IPR036875">
    <property type="entry name" value="Znf_CCHC_sf"/>
</dbReference>
<dbReference type="PANTHER" id="PTHR37984">
    <property type="entry name" value="PROTEIN CBG26694"/>
    <property type="match status" value="1"/>
</dbReference>
<dbReference type="Pfam" id="PF08284">
    <property type="entry name" value="RVP_2"/>
    <property type="match status" value="1"/>
</dbReference>
<dbReference type="GO" id="GO:0004519">
    <property type="term" value="F:endonuclease activity"/>
    <property type="evidence" value="ECO:0007669"/>
    <property type="project" value="UniProtKB-KW"/>
</dbReference>
<evidence type="ECO:0000259" key="10">
    <source>
        <dbReference type="Pfam" id="PF07727"/>
    </source>
</evidence>
<sequence length="3151" mass="357017">MSSASSAVTYTFVYTDSKSGRPDGFVDQDNPNYVYKLKKALYGFKQAPRVWYDMLSSFLISQDYSKGSVDPTLFIRRNGNDLLLVQLYVDVDDGKNLIFLRITDSQSPRGIFINQSKYALESLKKYGFEFYDPVDTPMVEKSKLDEDKEGKAVDPSHYRGMIDTLLYLTASRPDLQFTICMCVQYQARPTEKHVHAVKRIFRYLCGTVHRGLWYPKDSSVALTEFADADHAGCQDTRCSASGSVQFSKKTLISCSSKRQKSAAISSMEAEYIALSGCCAQILWIRSQLSDYGLGFNKIPMYCDNKSAIALCCNNVQHSRSKYIDIRYHFIKEQVENGVIELYFVNTEYQLADLFTKALGRDRIKTMDTTIDQQLARDEALVPHTKRLRIGRSNFFLLSDIKSKESTLQLVYDVLRLTPFFNALLVTADVSEIYMQEFWATATVHHHSIRFKMDNKKHIVNLESAIKKLTDVNINKLHQPWRSFAAIINKCLTGKSSGYDSLRLNTKIQRRAMRCIILGLRRLSSITSCQRILLFQGGTRNSNAYQEYYAVATGVAPPKPKASVQKTRSSSDTTITPPNVAAAMTEAQIMKLATKRSMQQTHISQASGSGVDKGTGSIPGVPDVPTDESKEDISWNSTDEEGDDDDEGKDGDDDDEGKDDDGDDGKEGNGDYDDENDDGEEGNDDDDKEDKGDDGEDDEEDEGGDDEQAFDEEEFIHPSLSTHVEEEPMDEESFDPIPKTPKDTDDEGNGEENLSLNVGREEGYDEEEEEDELYKDVNINQGRGIQMTQEIKDSHVTLIPVNPNGQQQSSSVSSQFVTSMLNPTLDAGMESILRLPRKWMHKLQPQAVSAIPGIVHRYMDQRMNEAVQVAVQLQSDRLHEEAQKENDEFLKTIDENMQKIIKEQVKEQVKVQVSKILPRIEQTVNEQLEAEVLNRSSNSSKTSYDVDADLFEMELKKILIEKMEGNKEGKEPESASAPKEKATRSTGKSTQGTKSRQMSASKFAIAEEPMQTTFEMEEPTHPEFDIVDLFNFLINRLKLDTLTLKLLAGPTYELLKGSCKSLVELEYHLEEVYKATTDKLKWVNLKGISHWGRKHQQFYDFAINRESARDVYSKRRIITVTELKIFEWHNYKQLDWITVRREDDKLYKFKEGDFKRLRIQDIEDMRVEDLQLGVESYQKKLNLTKPDTYRSDLKRKEAYIAYSNPRGFIYQNKDKSILTDLQVTLTRPGRMTKPYSSHRFFANCFNAGNLKMEVKNFKKDESKSSQVIQSRKEEIVRYMKSIGHSIEITLSPQEANLAIGWPNAMMIPMLAELGQPICSSSVYVYDGLPMGLVAPLSQDYIPAPEEPQTPPVPQDEDEHDGDDDDGDSSGDDADDEDEDEDEEEEEHLTLADSAIVIPTVELVSPPKGTEPVIPPPFTDATTTGARITVQLQAAISLPPEVEVERLLAMPTPLPSSLALLSPPSARERLARDDIPETEMPPRKRLCLSTLGTRYEIGESSTARPTRGRGIDYGFVSTLDAKVRRRGIGEVRYGIRDTWVDPVEAVPEIAPMTLGERTPGSMIPGSIPQRGGRQIMAHVTRQGLNIPPNNTNPNNMTPESIQAMIDQALLRNSTNEDRSHSLHEDNRRNIQTARPCFYADFMKCQPLNFKGSEGVFVANETEKIDKYIGGLPDNIYGRVKASKPKTLDETIELANDLMDQKLRTYAERQTNNKRKADDSFRNNHGYFARDCRSSGNTNVANAQRDNRENPKGNGYFECRAPGHFKRDCPKLKNKDKGNVNAQGWVYVIRNAEKKGNASRDPDSNVVKGNSYDVKLADGKIVGVDTIMRGCTLNFLNHPFNIDLMPVELGSFDVIIRIDWLRRCHAVIVCDDKLVRVPYGNETLIFHRDESNDGKESRLTIISCSKAQEYMAKGCQIFLAQISAKKEEDKSEGKQLKDVQIVRDFLEVFPEDLSGLPPARPVEFQIDLIPGAALVARASYRLVVTDINKETKSKQNWTKPSTKQEAQKSQKSTKVNKKSTPTKSRSPSQKFKRNKSEWTEIAISAKITQQGLEMQKDENRYNLFVYFWGMSTRSSIRNLFPPLDNPELTIRRRSHTDPTLLNDSEMAAEGNGDQPVPDLQTMEELCQPSLNGRGGPITPIAIQATNFGLKKDMIQQSIKVNGVTDDALRLYLFPHSLTHHATAWFDRLPRNSIDTFEQMAKMFLKKYFPPSMVTKLRNEITNFHTFYNGLTLRHRDNAAAGGTFMKRRPEECYDLIENMTAHHNDWDTSAQRSELSSSIISFSDTEITALKAEMAEINKNLMRVLQVNQQVKAVTLNYETCGGPHSFNDCPATVGNTQNVYAVGAYQGKTITNPKEDLKGITARSGIAYQGPMIPTSSSPVVEHKTEATNDTVHPTNNRRTNNVQPPVGTPESFPIPCDFPGMAECLELADLGASINLMPLSVWNKLSLPDLSPTCMTLELANHSISCPVRVAEDVFIKVGTFHFLADFIVVDFDADPSVPLILGRSFFKTGRALIDVFEGELTLHVGKEAITFNLDQTLRYSINYNDMTANQIDVIDIACEEYSQEVLGFSDVIASDNPTPYYDPIVSTTYPTLTPFRNSDFLLEEVDAFLALEDDLTLPKVDQSYFGPEGDILLLEAFLNDDPSLPPPNQGNYLPQDLPSHLEYAFMKGDDKLPVIIVKDLSVEEKTALITVVKSHKRAIAWKLFDIKGIDPEFCTHKILIEEDFEPARCMMAIFHDMIKKTIEVFMEDFSIFGNSFQTCLSHLEKMIKRYEDTNLCLNWEKSHFMVKEGIVLGHKVSKNGIEVDKAKVYVIAKLPHPTTVKGIRSFLGHADFYRRFIQDFSKIARLMTRLLKKDTPFFFSKDFVEAFQTLKRKLTKDPILIAPDWDMPFVLMCNASNFAIGAVLGKCQENHFRPIHYACKTMTEAESNYTITEKEMLAMVYAFEKFRSYLIMNKSIVYMDHSALKYLFAKKYSKARLLCWVLLLQEFTFKDFRTAYETPIGCTLYKFVYGKACHLPIELEDKAYWALKHVNFDLQTAGDHRKVQLNELNELCDQAYENSLIYKEKTKRIHDSKIKDGVFNIDDRVLLFNPRLKIFSGKLKSRWSGPFTISHVFPYGTVELSQPDGLNFKVNGHRLKYYFGEDIPKMVVFDL</sequence>
<reference evidence="12" key="1">
    <citation type="journal article" date="2019" name="Sci. Rep.">
        <title>Draft genome of Tanacetum cinerariifolium, the natural source of mosquito coil.</title>
        <authorList>
            <person name="Yamashiro T."/>
            <person name="Shiraishi A."/>
            <person name="Satake H."/>
            <person name="Nakayama K."/>
        </authorList>
    </citation>
    <scope>NUCLEOTIDE SEQUENCE</scope>
</reference>
<feature type="compositionally biased region" description="Polar residues" evidence="8">
    <location>
        <begin position="563"/>
        <end position="576"/>
    </location>
</feature>
<name>A0A6L2LUE1_TANCI</name>
<dbReference type="GO" id="GO:0016787">
    <property type="term" value="F:hydrolase activity"/>
    <property type="evidence" value="ECO:0007669"/>
    <property type="project" value="UniProtKB-KW"/>
</dbReference>
<dbReference type="Gene3D" id="2.40.70.10">
    <property type="entry name" value="Acid Proteases"/>
    <property type="match status" value="1"/>
</dbReference>
<gene>
    <name evidence="12" type="ORF">Tci_037364</name>
</gene>
<dbReference type="InterPro" id="IPR043502">
    <property type="entry name" value="DNA/RNA_pol_sf"/>
</dbReference>
<feature type="compositionally biased region" description="Acidic residues" evidence="8">
    <location>
        <begin position="1353"/>
        <end position="1385"/>
    </location>
</feature>
<dbReference type="InterPro" id="IPR041373">
    <property type="entry name" value="RT_RNaseH"/>
</dbReference>
<feature type="compositionally biased region" description="Polar residues" evidence="8">
    <location>
        <begin position="1731"/>
        <end position="1741"/>
    </location>
</feature>
<evidence type="ECO:0000256" key="2">
    <source>
        <dbReference type="ARBA" id="ARBA00022679"/>
    </source>
</evidence>
<dbReference type="GO" id="GO:0008270">
    <property type="term" value="F:zinc ion binding"/>
    <property type="evidence" value="ECO:0007669"/>
    <property type="project" value="InterPro"/>
</dbReference>
<feature type="compositionally biased region" description="Basic and acidic residues" evidence="8">
    <location>
        <begin position="961"/>
        <end position="982"/>
    </location>
</feature>
<evidence type="ECO:0000256" key="4">
    <source>
        <dbReference type="ARBA" id="ARBA00022722"/>
    </source>
</evidence>
<dbReference type="EC" id="2.7.7.49" evidence="1"/>
<feature type="region of interest" description="Disordered" evidence="8">
    <location>
        <begin position="1730"/>
        <end position="1752"/>
    </location>
</feature>
<keyword evidence="2" id="KW-0808">Transferase</keyword>
<dbReference type="PANTHER" id="PTHR37984:SF5">
    <property type="entry name" value="PROTEIN NYNRIN-LIKE"/>
    <property type="match status" value="1"/>
</dbReference>
<keyword evidence="3" id="KW-0548">Nucleotidyltransferase</keyword>
<feature type="region of interest" description="Disordered" evidence="8">
    <location>
        <begin position="961"/>
        <end position="999"/>
    </location>
</feature>
<dbReference type="Gene3D" id="3.10.20.370">
    <property type="match status" value="1"/>
</dbReference>
<dbReference type="InterPro" id="IPR013103">
    <property type="entry name" value="RVT_2"/>
</dbReference>
<dbReference type="Pfam" id="PF07727">
    <property type="entry name" value="RVT_2"/>
    <property type="match status" value="1"/>
</dbReference>
<evidence type="ECO:0000256" key="8">
    <source>
        <dbReference type="SAM" id="MobiDB-lite"/>
    </source>
</evidence>
<feature type="compositionally biased region" description="Low complexity" evidence="8">
    <location>
        <begin position="2015"/>
        <end position="2026"/>
    </location>
</feature>
<feature type="domain" description="Reverse transcriptase Ty1/copia-type" evidence="10">
    <location>
        <begin position="21"/>
        <end position="90"/>
    </location>
</feature>
<evidence type="ECO:0000256" key="6">
    <source>
        <dbReference type="ARBA" id="ARBA00022801"/>
    </source>
</evidence>
<accession>A0A6L2LUE1</accession>
<dbReference type="GO" id="GO:0003964">
    <property type="term" value="F:RNA-directed DNA polymerase activity"/>
    <property type="evidence" value="ECO:0007669"/>
    <property type="project" value="UniProtKB-KW"/>
</dbReference>
<feature type="region of interest" description="Disordered" evidence="8">
    <location>
        <begin position="1988"/>
        <end position="2032"/>
    </location>
</feature>
<protein>
    <recommendedName>
        <fullName evidence="1">RNA-directed DNA polymerase</fullName>
        <ecNumber evidence="1">2.7.7.49</ecNumber>
    </recommendedName>
</protein>
<keyword evidence="4" id="KW-0540">Nuclease</keyword>
<dbReference type="GO" id="GO:0003676">
    <property type="term" value="F:nucleic acid binding"/>
    <property type="evidence" value="ECO:0007669"/>
    <property type="project" value="InterPro"/>
</dbReference>
<feature type="compositionally biased region" description="Polar residues" evidence="8">
    <location>
        <begin position="1991"/>
        <end position="2010"/>
    </location>
</feature>
<dbReference type="FunFam" id="3.30.70.270:FF:000020">
    <property type="entry name" value="Transposon Tf2-6 polyprotein-like Protein"/>
    <property type="match status" value="1"/>
</dbReference>
<feature type="region of interest" description="Disordered" evidence="8">
    <location>
        <begin position="2385"/>
        <end position="2407"/>
    </location>
</feature>
<dbReference type="FunFam" id="3.10.20.370:FF:000001">
    <property type="entry name" value="Retrovirus-related Pol polyprotein from transposon 17.6-like protein"/>
    <property type="match status" value="1"/>
</dbReference>
<keyword evidence="6" id="KW-0378">Hydrolase</keyword>
<feature type="domain" description="Retrotransposon gag" evidence="9">
    <location>
        <begin position="2169"/>
        <end position="2221"/>
    </location>
</feature>
<dbReference type="EMBL" id="BKCJ010005190">
    <property type="protein sequence ID" value="GEU65386.1"/>
    <property type="molecule type" value="Genomic_DNA"/>
</dbReference>
<feature type="region of interest" description="Disordered" evidence="8">
    <location>
        <begin position="1339"/>
        <end position="1395"/>
    </location>
</feature>
<comment type="caution">
    <text evidence="12">The sequence shown here is derived from an EMBL/GenBank/DDBJ whole genome shotgun (WGS) entry which is preliminary data.</text>
</comment>